<name>A0A4R5TQI3_9MICC</name>
<dbReference type="GO" id="GO:0005829">
    <property type="term" value="C:cytosol"/>
    <property type="evidence" value="ECO:0007669"/>
    <property type="project" value="TreeGrafter"/>
</dbReference>
<dbReference type="GO" id="GO:0030145">
    <property type="term" value="F:manganese ion binding"/>
    <property type="evidence" value="ECO:0007669"/>
    <property type="project" value="InterPro"/>
</dbReference>
<dbReference type="OrthoDB" id="9806388at2"/>
<dbReference type="GO" id="GO:0070006">
    <property type="term" value="F:metalloaminopeptidase activity"/>
    <property type="evidence" value="ECO:0007669"/>
    <property type="project" value="InterPro"/>
</dbReference>
<evidence type="ECO:0000256" key="2">
    <source>
        <dbReference type="ARBA" id="ARBA00001936"/>
    </source>
</evidence>
<evidence type="ECO:0000259" key="10">
    <source>
        <dbReference type="SMART" id="SM01011"/>
    </source>
</evidence>
<dbReference type="Pfam" id="PF00557">
    <property type="entry name" value="Peptidase_M24"/>
    <property type="match status" value="1"/>
</dbReference>
<dbReference type="CDD" id="cd01087">
    <property type="entry name" value="Prolidase"/>
    <property type="match status" value="1"/>
</dbReference>
<protein>
    <recommendedName>
        <fullName evidence="4">Xaa-Pro aminopeptidase</fullName>
        <ecNumber evidence="4">3.4.11.9</ecNumber>
    </recommendedName>
</protein>
<dbReference type="RefSeq" id="WP_133405164.1">
    <property type="nucleotide sequence ID" value="NZ_SMTK01000006.1"/>
</dbReference>
<evidence type="ECO:0000313" key="12">
    <source>
        <dbReference type="Proteomes" id="UP000295411"/>
    </source>
</evidence>
<evidence type="ECO:0000256" key="9">
    <source>
        <dbReference type="SAM" id="MobiDB-lite"/>
    </source>
</evidence>
<dbReference type="Pfam" id="PF05195">
    <property type="entry name" value="AMP_N"/>
    <property type="match status" value="1"/>
</dbReference>
<feature type="compositionally biased region" description="Basic and acidic residues" evidence="9">
    <location>
        <begin position="43"/>
        <end position="52"/>
    </location>
</feature>
<proteinExistence type="inferred from homology"/>
<dbReference type="PANTHER" id="PTHR43226">
    <property type="entry name" value="XAA-PRO AMINOPEPTIDASE 3"/>
    <property type="match status" value="1"/>
</dbReference>
<dbReference type="InterPro" id="IPR052433">
    <property type="entry name" value="X-Pro_dipept-like"/>
</dbReference>
<keyword evidence="6" id="KW-0378">Hydrolase</keyword>
<gene>
    <name evidence="11" type="ORF">E2F48_16755</name>
</gene>
<evidence type="ECO:0000256" key="1">
    <source>
        <dbReference type="ARBA" id="ARBA00001424"/>
    </source>
</evidence>
<comment type="caution">
    <text evidence="11">The sequence shown here is derived from an EMBL/GenBank/DDBJ whole genome shotgun (WGS) entry which is preliminary data.</text>
</comment>
<keyword evidence="12" id="KW-1185">Reference proteome</keyword>
<dbReference type="Gene3D" id="3.90.230.10">
    <property type="entry name" value="Creatinase/methionine aminopeptidase superfamily"/>
    <property type="match status" value="1"/>
</dbReference>
<dbReference type="SUPFAM" id="SSF55920">
    <property type="entry name" value="Creatinase/aminopeptidase"/>
    <property type="match status" value="1"/>
</dbReference>
<evidence type="ECO:0000313" key="11">
    <source>
        <dbReference type="EMBL" id="TDK23705.1"/>
    </source>
</evidence>
<dbReference type="InterPro" id="IPR000994">
    <property type="entry name" value="Pept_M24"/>
</dbReference>
<comment type="cofactor">
    <cofactor evidence="2">
        <name>Mn(2+)</name>
        <dbReference type="ChEBI" id="CHEBI:29035"/>
    </cofactor>
</comment>
<dbReference type="SMART" id="SM01011">
    <property type="entry name" value="AMP_N"/>
    <property type="match status" value="1"/>
</dbReference>
<sequence length="543" mass="59316">MFGRPRDRWDHGPVSTAENPQASQPEPGATPVTPEDQPLSSRNENRSQRPDSEAFKAFMAGSWAPTDTALPEKAPVADFAAQRRRAISEQFPGERLVIPAGPLKVRSNDTDYRFRPHSGFAHLTGLGLDHEPDAVLVMEPVGEGTGDDGGHHTATLYFRELAGRDSSEFYANARYGEFWIGPRLSRAQVSSLLALETADLDGLETAVTKDAGVPQIGGISIRLLREVDLNADALVDTSRINTGVDLEKADALDAKLAEALSELRLIKDSWEIEQLQAAVDATVNGFHEVVRQLPRAISHPRGERVVEGAFFTRAREEGNDLGYDTIAASGNNATVLHWIRNNGRVSAGDLLLLDAGVEAESLYTADVTRTLPVNGTYSEVQRRIYSAVLEAADAAFAAARPGGKFRDIHTAAVTVLAERLNDWGLLPVPLEEVLAPEGQQHRRWMPHGTSHHLGMDVHDCAQARRELYLDGVLTEGMVFTIEPGLYFKNEDLSVPEEYRGIGVRIEDDILMTKDGPVNLSGALPRDPEDVEAWMAGIYSPTGE</sequence>
<accession>A0A4R5TQI3</accession>
<comment type="catalytic activity">
    <reaction evidence="1">
        <text>Release of any N-terminal amino acid, including proline, that is linked to proline, even from a dipeptide or tripeptide.</text>
        <dbReference type="EC" id="3.4.11.9"/>
    </reaction>
</comment>
<dbReference type="InterPro" id="IPR001131">
    <property type="entry name" value="Peptidase_M24B_aminopep-P_CS"/>
</dbReference>
<dbReference type="EC" id="3.4.11.9" evidence="4"/>
<evidence type="ECO:0000256" key="8">
    <source>
        <dbReference type="RuleBase" id="RU000590"/>
    </source>
</evidence>
<dbReference type="EMBL" id="SMTK01000006">
    <property type="protein sequence ID" value="TDK23705.1"/>
    <property type="molecule type" value="Genomic_DNA"/>
</dbReference>
<evidence type="ECO:0000256" key="3">
    <source>
        <dbReference type="ARBA" id="ARBA00008766"/>
    </source>
</evidence>
<keyword evidence="5 8" id="KW-0479">Metal-binding</keyword>
<dbReference type="PROSITE" id="PS00491">
    <property type="entry name" value="PROLINE_PEPTIDASE"/>
    <property type="match status" value="1"/>
</dbReference>
<evidence type="ECO:0000256" key="7">
    <source>
        <dbReference type="ARBA" id="ARBA00023211"/>
    </source>
</evidence>
<feature type="domain" description="Aminopeptidase P N-terminal" evidence="10">
    <location>
        <begin position="74"/>
        <end position="214"/>
    </location>
</feature>
<dbReference type="Proteomes" id="UP000295411">
    <property type="component" value="Unassembled WGS sequence"/>
</dbReference>
<reference evidence="11 12" key="1">
    <citation type="submission" date="2019-03" db="EMBL/GenBank/DDBJ databases">
        <title>Arthrobacter sp. nov., an bacterium isolated from biocrust in Mu Us Desert.</title>
        <authorList>
            <person name="Lixiong L."/>
        </authorList>
    </citation>
    <scope>NUCLEOTIDE SEQUENCE [LARGE SCALE GENOMIC DNA]</scope>
    <source>
        <strain evidence="11 12">SLN-3</strain>
    </source>
</reference>
<evidence type="ECO:0000256" key="4">
    <source>
        <dbReference type="ARBA" id="ARBA00012574"/>
    </source>
</evidence>
<keyword evidence="11" id="KW-0031">Aminopeptidase</keyword>
<feature type="compositionally biased region" description="Basic and acidic residues" evidence="9">
    <location>
        <begin position="1"/>
        <end position="11"/>
    </location>
</feature>
<keyword evidence="11" id="KW-0645">Protease</keyword>
<dbReference type="InterPro" id="IPR029149">
    <property type="entry name" value="Creatin/AminoP/Spt16_N"/>
</dbReference>
<evidence type="ECO:0000256" key="6">
    <source>
        <dbReference type="ARBA" id="ARBA00022801"/>
    </source>
</evidence>
<keyword evidence="7" id="KW-0464">Manganese</keyword>
<evidence type="ECO:0000256" key="5">
    <source>
        <dbReference type="ARBA" id="ARBA00022723"/>
    </source>
</evidence>
<dbReference type="InterPro" id="IPR036005">
    <property type="entry name" value="Creatinase/aminopeptidase-like"/>
</dbReference>
<dbReference type="AlphaFoldDB" id="A0A4R5TQI3"/>
<dbReference type="GO" id="GO:0006508">
    <property type="term" value="P:proteolysis"/>
    <property type="evidence" value="ECO:0007669"/>
    <property type="project" value="TreeGrafter"/>
</dbReference>
<dbReference type="PANTHER" id="PTHR43226:SF4">
    <property type="entry name" value="XAA-PRO AMINOPEPTIDASE 3"/>
    <property type="match status" value="1"/>
</dbReference>
<dbReference type="SUPFAM" id="SSF53092">
    <property type="entry name" value="Creatinase/prolidase N-terminal domain"/>
    <property type="match status" value="1"/>
</dbReference>
<comment type="similarity">
    <text evidence="3 8">Belongs to the peptidase M24B family.</text>
</comment>
<dbReference type="Gene3D" id="3.40.350.10">
    <property type="entry name" value="Creatinase/prolidase N-terminal domain"/>
    <property type="match status" value="1"/>
</dbReference>
<feature type="region of interest" description="Disordered" evidence="9">
    <location>
        <begin position="1"/>
        <end position="52"/>
    </location>
</feature>
<organism evidence="11 12">
    <name type="scientific">Arthrobacter crusticola</name>
    <dbReference type="NCBI Taxonomy" id="2547960"/>
    <lineage>
        <taxon>Bacteria</taxon>
        <taxon>Bacillati</taxon>
        <taxon>Actinomycetota</taxon>
        <taxon>Actinomycetes</taxon>
        <taxon>Micrococcales</taxon>
        <taxon>Micrococcaceae</taxon>
        <taxon>Arthrobacter</taxon>
    </lineage>
</organism>
<dbReference type="InterPro" id="IPR007865">
    <property type="entry name" value="Aminopep_P_N"/>
</dbReference>